<reference evidence="1" key="1">
    <citation type="submission" date="2022-12" db="EMBL/GenBank/DDBJ databases">
        <title>Whole genome sequence of Mycolicibacterium iranicum strain SBH312.</title>
        <authorList>
            <person name="Jani J."/>
            <person name="Arifin Mustapha Z."/>
            <person name="Ahmed K."/>
            <person name="Kai Ling C."/>
        </authorList>
    </citation>
    <scope>NUCLEOTIDE SEQUENCE</scope>
    <source>
        <strain evidence="1">SBH312</strain>
    </source>
</reference>
<sequence>MAVLGGTGWARVNDTLGPVLQYTDGRVFTLETLDQMLSVQPFPQLLGLTD</sequence>
<name>A0ABT4HQA5_MYCIR</name>
<gene>
    <name evidence="1" type="ORF">OY187_30730</name>
</gene>
<dbReference type="RefSeq" id="WP_157863565.1">
    <property type="nucleotide sequence ID" value="NZ_JAPQYE010000030.1"/>
</dbReference>
<evidence type="ECO:0000313" key="2">
    <source>
        <dbReference type="Proteomes" id="UP001084650"/>
    </source>
</evidence>
<dbReference type="EMBL" id="JAPQYE010000030">
    <property type="protein sequence ID" value="MCZ0732432.1"/>
    <property type="molecule type" value="Genomic_DNA"/>
</dbReference>
<keyword evidence="2" id="KW-1185">Reference proteome</keyword>
<dbReference type="Proteomes" id="UP001084650">
    <property type="component" value="Unassembled WGS sequence"/>
</dbReference>
<proteinExistence type="predicted"/>
<accession>A0ABT4HQA5</accession>
<evidence type="ECO:0000313" key="1">
    <source>
        <dbReference type="EMBL" id="MCZ0732432.1"/>
    </source>
</evidence>
<organism evidence="1 2">
    <name type="scientific">Mycolicibacterium iranicum</name>
    <name type="common">Mycobacterium iranicum</name>
    <dbReference type="NCBI Taxonomy" id="912594"/>
    <lineage>
        <taxon>Bacteria</taxon>
        <taxon>Bacillati</taxon>
        <taxon>Actinomycetota</taxon>
        <taxon>Actinomycetes</taxon>
        <taxon>Mycobacteriales</taxon>
        <taxon>Mycobacteriaceae</taxon>
        <taxon>Mycolicibacterium</taxon>
    </lineage>
</organism>
<comment type="caution">
    <text evidence="1">The sequence shown here is derived from an EMBL/GenBank/DDBJ whole genome shotgun (WGS) entry which is preliminary data.</text>
</comment>
<protein>
    <submittedName>
        <fullName evidence="1">Uncharacterized protein</fullName>
    </submittedName>
</protein>